<dbReference type="Proteomes" id="UP000602124">
    <property type="component" value="Unassembled WGS sequence"/>
</dbReference>
<dbReference type="AlphaFoldDB" id="A0A934MSD6"/>
<protein>
    <recommendedName>
        <fullName evidence="2">Antitoxin</fullName>
    </recommendedName>
</protein>
<organism evidence="4 5">
    <name type="scientific">Devosia sediminis</name>
    <dbReference type="NCBI Taxonomy" id="2798801"/>
    <lineage>
        <taxon>Bacteria</taxon>
        <taxon>Pseudomonadati</taxon>
        <taxon>Pseudomonadota</taxon>
        <taxon>Alphaproteobacteria</taxon>
        <taxon>Hyphomicrobiales</taxon>
        <taxon>Devosiaceae</taxon>
        <taxon>Devosia</taxon>
    </lineage>
</organism>
<keyword evidence="5" id="KW-1185">Reference proteome</keyword>
<evidence type="ECO:0000256" key="3">
    <source>
        <dbReference type="SAM" id="MobiDB-lite"/>
    </source>
</evidence>
<dbReference type="NCBIfam" id="TIGR01552">
    <property type="entry name" value="phd_fam"/>
    <property type="match status" value="1"/>
</dbReference>
<comment type="function">
    <text evidence="2">Antitoxin component of a type II toxin-antitoxin (TA) system.</text>
</comment>
<dbReference type="Gene3D" id="3.40.1620.10">
    <property type="entry name" value="YefM-like domain"/>
    <property type="match status" value="1"/>
</dbReference>
<dbReference type="SUPFAM" id="SSF143120">
    <property type="entry name" value="YefM-like"/>
    <property type="match status" value="1"/>
</dbReference>
<accession>A0A934MSD6</accession>
<proteinExistence type="inferred from homology"/>
<evidence type="ECO:0000256" key="1">
    <source>
        <dbReference type="ARBA" id="ARBA00009981"/>
    </source>
</evidence>
<name>A0A934MSD6_9HYPH</name>
<gene>
    <name evidence="4" type="ORF">JEQ47_16610</name>
</gene>
<evidence type="ECO:0000256" key="2">
    <source>
        <dbReference type="RuleBase" id="RU362080"/>
    </source>
</evidence>
<dbReference type="InterPro" id="IPR006442">
    <property type="entry name" value="Antitoxin_Phd/YefM"/>
</dbReference>
<sequence length="77" mass="8514">MDEFSLSDLNRRPGELVDIALTRPILLTKRGRRQLVMMSAAAYDALTQDVSRPAPAPSRLPGKLAKLRSASYEDEGE</sequence>
<feature type="region of interest" description="Disordered" evidence="3">
    <location>
        <begin position="51"/>
        <end position="77"/>
    </location>
</feature>
<dbReference type="InterPro" id="IPR036165">
    <property type="entry name" value="YefM-like_sf"/>
</dbReference>
<dbReference type="RefSeq" id="WP_198877541.1">
    <property type="nucleotide sequence ID" value="NZ_JAEKMH010000004.1"/>
</dbReference>
<reference evidence="4" key="1">
    <citation type="submission" date="2020-12" db="EMBL/GenBank/DDBJ databases">
        <title>Devosia sp. MSA67 isolated from Mo River.</title>
        <authorList>
            <person name="Ma F."/>
            <person name="Zi Z."/>
        </authorList>
    </citation>
    <scope>NUCLEOTIDE SEQUENCE</scope>
    <source>
        <strain evidence="4">MSA67</strain>
    </source>
</reference>
<comment type="caution">
    <text evidence="4">The sequence shown here is derived from an EMBL/GenBank/DDBJ whole genome shotgun (WGS) entry which is preliminary data.</text>
</comment>
<evidence type="ECO:0000313" key="5">
    <source>
        <dbReference type="Proteomes" id="UP000602124"/>
    </source>
</evidence>
<comment type="similarity">
    <text evidence="1 2">Belongs to the phD/YefM antitoxin family.</text>
</comment>
<dbReference type="Pfam" id="PF02604">
    <property type="entry name" value="PhdYeFM_antitox"/>
    <property type="match status" value="1"/>
</dbReference>
<evidence type="ECO:0000313" key="4">
    <source>
        <dbReference type="EMBL" id="MBJ3786349.1"/>
    </source>
</evidence>
<dbReference type="EMBL" id="JAEKMH010000004">
    <property type="protein sequence ID" value="MBJ3786349.1"/>
    <property type="molecule type" value="Genomic_DNA"/>
</dbReference>